<dbReference type="InterPro" id="IPR002491">
    <property type="entry name" value="ABC_transptr_periplasmic_BD"/>
</dbReference>
<evidence type="ECO:0000256" key="1">
    <source>
        <dbReference type="ARBA" id="ARBA00022729"/>
    </source>
</evidence>
<sequence length="272" mass="29771">MSMSRVDAAGVEHPQAGEHARIVSLVPSITELLFALGLGDRIVGRTGFCVHPREAVRAVPKVGGTKAVKLDAVRALAPTHVIVNVDENEKPTIDALSQFVPNVIVTHPLTPLDNLALYELIGAIFKCETQAQTLAHALSSRLDAIASESWPEQQVLYVIWRDPWMTVARDTYISAMLSLVNWRTWPAVTGGFAGADRYPTFDFDMPGFATVGRFLLASEPYRFTAKHCVELAADGRLAGKAIQLVDGEMLSWYGSRAIEGLDYLRLLATEAR</sequence>
<dbReference type="EMBL" id="PNYB01000007">
    <property type="protein sequence ID" value="PMS25375.1"/>
    <property type="molecule type" value="Genomic_DNA"/>
</dbReference>
<keyword evidence="4" id="KW-1185">Reference proteome</keyword>
<dbReference type="RefSeq" id="WP_102609765.1">
    <property type="nucleotide sequence ID" value="NZ_CADIKD010000010.1"/>
</dbReference>
<dbReference type="Pfam" id="PF01497">
    <property type="entry name" value="Peripla_BP_2"/>
    <property type="match status" value="1"/>
</dbReference>
<reference evidence="3 4" key="1">
    <citation type="submission" date="2018-01" db="EMBL/GenBank/DDBJ databases">
        <title>Whole genome analyses suggest that Burkholderia sensu lato contains two further novel genera in the rhizoxinica-symbiotica group Mycetohabitans gen. nov., and Trinickia gen. nov.: implications for the evolution of diazotrophy and nodulation in the Burkholderiaceae.</title>
        <authorList>
            <person name="Estrada-de los Santos P."/>
            <person name="Palmer M."/>
            <person name="Chavez-Ramirez B."/>
            <person name="Beukes C."/>
            <person name="Steenkamp E.T."/>
            <person name="Hirsch A.M."/>
            <person name="Manyaka P."/>
            <person name="Maluk M."/>
            <person name="Lafos M."/>
            <person name="Crook M."/>
            <person name="Gross E."/>
            <person name="Simon M.F."/>
            <person name="Bueno dos Reis Junior F."/>
            <person name="Poole P.S."/>
            <person name="Venter S.N."/>
            <person name="James E.K."/>
        </authorList>
    </citation>
    <scope>NUCLEOTIDE SEQUENCE [LARGE SCALE GENOMIC DNA]</scope>
    <source>
        <strain evidence="3 4">GP25-8</strain>
    </source>
</reference>
<protein>
    <submittedName>
        <fullName evidence="3">Cobalamin-binding protein</fullName>
    </submittedName>
</protein>
<gene>
    <name evidence="3" type="ORF">C0Z19_10565</name>
</gene>
<evidence type="ECO:0000313" key="3">
    <source>
        <dbReference type="EMBL" id="PMS25375.1"/>
    </source>
</evidence>
<dbReference type="PROSITE" id="PS50983">
    <property type="entry name" value="FE_B12_PBP"/>
    <property type="match status" value="1"/>
</dbReference>
<evidence type="ECO:0000313" key="4">
    <source>
        <dbReference type="Proteomes" id="UP000235347"/>
    </source>
</evidence>
<dbReference type="Proteomes" id="UP000235347">
    <property type="component" value="Unassembled WGS sequence"/>
</dbReference>
<dbReference type="Gene3D" id="3.40.50.1980">
    <property type="entry name" value="Nitrogenase molybdenum iron protein domain"/>
    <property type="match status" value="1"/>
</dbReference>
<evidence type="ECO:0000259" key="2">
    <source>
        <dbReference type="PROSITE" id="PS50983"/>
    </source>
</evidence>
<comment type="caution">
    <text evidence="3">The sequence shown here is derived from an EMBL/GenBank/DDBJ whole genome shotgun (WGS) entry which is preliminary data.</text>
</comment>
<dbReference type="InterPro" id="IPR054828">
    <property type="entry name" value="Vit_B12_bind_prot"/>
</dbReference>
<dbReference type="AlphaFoldDB" id="A0A2N7W7J5"/>
<feature type="domain" description="Fe/B12 periplasmic-binding" evidence="2">
    <location>
        <begin position="21"/>
        <end position="272"/>
    </location>
</feature>
<dbReference type="InterPro" id="IPR050902">
    <property type="entry name" value="ABC_Transporter_SBP"/>
</dbReference>
<name>A0A2N7W7J5_9BURK</name>
<proteinExistence type="predicted"/>
<dbReference type="SUPFAM" id="SSF53807">
    <property type="entry name" value="Helical backbone' metal receptor"/>
    <property type="match status" value="1"/>
</dbReference>
<dbReference type="NCBIfam" id="NF038402">
    <property type="entry name" value="TroA_like"/>
    <property type="match status" value="1"/>
</dbReference>
<organism evidence="3 4">
    <name type="scientific">Trinickia soli</name>
    <dbReference type="NCBI Taxonomy" id="380675"/>
    <lineage>
        <taxon>Bacteria</taxon>
        <taxon>Pseudomonadati</taxon>
        <taxon>Pseudomonadota</taxon>
        <taxon>Betaproteobacteria</taxon>
        <taxon>Burkholderiales</taxon>
        <taxon>Burkholderiaceae</taxon>
        <taxon>Trinickia</taxon>
    </lineage>
</organism>
<dbReference type="PANTHER" id="PTHR30535:SF35">
    <property type="entry name" value="PERIPLASMIC BINDING PROTEIN"/>
    <property type="match status" value="1"/>
</dbReference>
<keyword evidence="1" id="KW-0732">Signal</keyword>
<dbReference type="PANTHER" id="PTHR30535">
    <property type="entry name" value="VITAMIN B12-BINDING PROTEIN"/>
    <property type="match status" value="1"/>
</dbReference>
<accession>A0A2N7W7J5</accession>